<dbReference type="RefSeq" id="WP_072675365.1">
    <property type="nucleotide sequence ID" value="NZ_FRDF01000015.1"/>
</dbReference>
<evidence type="ECO:0000313" key="4">
    <source>
        <dbReference type="Proteomes" id="UP000184391"/>
    </source>
</evidence>
<reference evidence="4" key="1">
    <citation type="submission" date="2016-12" db="EMBL/GenBank/DDBJ databases">
        <authorList>
            <person name="Varghese N."/>
            <person name="Submissions S."/>
        </authorList>
    </citation>
    <scope>NUCLEOTIDE SEQUENCE [LARGE SCALE GENOMIC DNA]</scope>
    <source>
        <strain evidence="4">DSM 11032</strain>
    </source>
</reference>
<keyword evidence="1" id="KW-0812">Transmembrane</keyword>
<gene>
    <name evidence="3" type="ORF">SAMN02745193_02521</name>
</gene>
<dbReference type="PANTHER" id="PTHR34473:SF3">
    <property type="entry name" value="TRANSMEMBRANE PROTEIN-RELATED"/>
    <property type="match status" value="1"/>
</dbReference>
<feature type="transmembrane region" description="Helical" evidence="1">
    <location>
        <begin position="12"/>
        <end position="40"/>
    </location>
</feature>
<feature type="transmembrane region" description="Helical" evidence="1">
    <location>
        <begin position="371"/>
        <end position="389"/>
    </location>
</feature>
<keyword evidence="4" id="KW-1185">Reference proteome</keyword>
<dbReference type="STRING" id="198312.SAMN02745193_02521"/>
<dbReference type="Proteomes" id="UP000184391">
    <property type="component" value="Unassembled WGS sequence"/>
</dbReference>
<dbReference type="InterPro" id="IPR014529">
    <property type="entry name" value="UCP026631"/>
</dbReference>
<dbReference type="PIRSF" id="PIRSF026631">
    <property type="entry name" value="UCP026631"/>
    <property type="match status" value="1"/>
</dbReference>
<feature type="transmembrane region" description="Helical" evidence="1">
    <location>
        <begin position="244"/>
        <end position="265"/>
    </location>
</feature>
<dbReference type="PANTHER" id="PTHR34473">
    <property type="entry name" value="UPF0699 TRANSMEMBRANE PROTEIN YDBS"/>
    <property type="match status" value="1"/>
</dbReference>
<evidence type="ECO:0000259" key="2">
    <source>
        <dbReference type="Pfam" id="PF03703"/>
    </source>
</evidence>
<dbReference type="InterPro" id="IPR005182">
    <property type="entry name" value="YdbS-like_PH"/>
</dbReference>
<feature type="transmembrane region" description="Helical" evidence="1">
    <location>
        <begin position="184"/>
        <end position="207"/>
    </location>
</feature>
<feature type="domain" description="YdbS-like PH" evidence="2">
    <location>
        <begin position="68"/>
        <end position="145"/>
    </location>
</feature>
<keyword evidence="1" id="KW-1133">Transmembrane helix</keyword>
<dbReference type="Pfam" id="PF03703">
    <property type="entry name" value="bPH_2"/>
    <property type="match status" value="2"/>
</dbReference>
<name>A0A1M7SWX1_9SPHN</name>
<dbReference type="EMBL" id="FRDF01000015">
    <property type="protein sequence ID" value="SHN62906.1"/>
    <property type="molecule type" value="Genomic_DNA"/>
</dbReference>
<feature type="transmembrane region" description="Helical" evidence="1">
    <location>
        <begin position="395"/>
        <end position="413"/>
    </location>
</feature>
<evidence type="ECO:0000256" key="1">
    <source>
        <dbReference type="SAM" id="Phobius"/>
    </source>
</evidence>
<feature type="domain" description="YdbS-like PH" evidence="2">
    <location>
        <begin position="419"/>
        <end position="487"/>
    </location>
</feature>
<feature type="transmembrane region" description="Helical" evidence="1">
    <location>
        <begin position="46"/>
        <end position="68"/>
    </location>
</feature>
<dbReference type="OrthoDB" id="8481729at2"/>
<organism evidence="3 4">
    <name type="scientific">Erythrobacter sanguineus</name>
    <dbReference type="NCBI Taxonomy" id="198312"/>
    <lineage>
        <taxon>Bacteria</taxon>
        <taxon>Pseudomonadati</taxon>
        <taxon>Pseudomonadota</taxon>
        <taxon>Alphaproteobacteria</taxon>
        <taxon>Sphingomonadales</taxon>
        <taxon>Erythrobacteraceae</taxon>
        <taxon>Erythrobacter/Porphyrobacter group</taxon>
        <taxon>Erythrobacter</taxon>
    </lineage>
</organism>
<proteinExistence type="predicted"/>
<accession>A0A1M7SWX1</accession>
<keyword evidence="1" id="KW-0472">Membrane</keyword>
<evidence type="ECO:0000313" key="3">
    <source>
        <dbReference type="EMBL" id="SHN62906.1"/>
    </source>
</evidence>
<dbReference type="AlphaFoldDB" id="A0A1M7SWX1"/>
<protein>
    <submittedName>
        <fullName evidence="3">Putative membrane protein</fullName>
    </submittedName>
</protein>
<sequence length="523" mass="55866">MNPAPPDSARRTAPLTIAVGALEAIQNAIIPALAIAFSGIGGSGRFLIAIAAGLAVIVIGTGMSYIGWRRLTYTVGEADIRVESGVLSRAARSVPYERIQDVSIEAKLLPRLLGLVAVKFETGAGGGEDIALKYLASTEGERLRQLVRARREEDHAAATDMVAAPMRDEAVEGEALFRMGPRRLLTFGLFEFSLAVFAVLAGVLQYVDTVSSIDVWNVDLWRGWLEEQGTTIARLGPYAQAAGAMAGLIGLVMIGMVTGIARIFAREWGFVLTRSARGFRRMRGLFTRTDVVMPAHRVQALVIATGLIRYRFGWHGLSFVSLAQDAESASHVVAPFAKLEEIAPIVSAAGFRLPDENTHWHRASRQHRTDTAILGTLPFLLAAIPVAILAPPGVVFIPLGLAVLAVGANLYAWEFRRHAIDAAQIFSTRGLLSPTSQIATRLKLHSVEVAQGPIARLRGYATVQLGLAGGAFAIEGVPLAEARALRAKVLETIAATDFSQLDAGRDQALSDSHAGFSANLAAT</sequence>